<comment type="similarity">
    <text evidence="2 7">Belongs to the cytochrome P450 family.</text>
</comment>
<evidence type="ECO:0000256" key="7">
    <source>
        <dbReference type="RuleBase" id="RU000461"/>
    </source>
</evidence>
<dbReference type="SUPFAM" id="SSF48264">
    <property type="entry name" value="Cytochrome P450"/>
    <property type="match status" value="1"/>
</dbReference>
<dbReference type="AlphaFoldDB" id="A0A8H3G5Y5"/>
<reference evidence="8" key="1">
    <citation type="submission" date="2021-03" db="EMBL/GenBank/DDBJ databases">
        <authorList>
            <person name="Tagirdzhanova G."/>
        </authorList>
    </citation>
    <scope>NUCLEOTIDE SEQUENCE</scope>
</reference>
<dbReference type="InterPro" id="IPR036396">
    <property type="entry name" value="Cyt_P450_sf"/>
</dbReference>
<keyword evidence="3 7" id="KW-0479">Metal-binding</keyword>
<evidence type="ECO:0000256" key="4">
    <source>
        <dbReference type="ARBA" id="ARBA00023002"/>
    </source>
</evidence>
<dbReference type="GO" id="GO:0020037">
    <property type="term" value="F:heme binding"/>
    <property type="evidence" value="ECO:0007669"/>
    <property type="project" value="InterPro"/>
</dbReference>
<gene>
    <name evidence="8" type="ORF">IMSHALPRED_010752</name>
</gene>
<evidence type="ECO:0000256" key="1">
    <source>
        <dbReference type="ARBA" id="ARBA00001971"/>
    </source>
</evidence>
<keyword evidence="4 7" id="KW-0560">Oxidoreductase</keyword>
<evidence type="ECO:0000256" key="5">
    <source>
        <dbReference type="ARBA" id="ARBA00023004"/>
    </source>
</evidence>
<evidence type="ECO:0000256" key="6">
    <source>
        <dbReference type="ARBA" id="ARBA00023033"/>
    </source>
</evidence>
<dbReference type="Pfam" id="PF00067">
    <property type="entry name" value="p450"/>
    <property type="match status" value="1"/>
</dbReference>
<evidence type="ECO:0008006" key="10">
    <source>
        <dbReference type="Google" id="ProtNLM"/>
    </source>
</evidence>
<dbReference type="OrthoDB" id="1470350at2759"/>
<sequence length="146" mass="16465">MPGLRLFPPIATNSRMANKDTILSIGGGPEGKDPLFVKKNQVVTYSTYVMHRRKDLFGDDADLFRPERWETIKPGWDYLPFNGGPRICPGQLFALMEAGYTTVRLVKAFREVRCCDGRPWMEQLTLSLTLNNGCMVSLVPDSKLPN</sequence>
<keyword evidence="7" id="KW-0349">Heme</keyword>
<dbReference type="InterPro" id="IPR047146">
    <property type="entry name" value="Cyt_P450_E_CYP52_fungi"/>
</dbReference>
<dbReference type="GO" id="GO:0016705">
    <property type="term" value="F:oxidoreductase activity, acting on paired donors, with incorporation or reduction of molecular oxygen"/>
    <property type="evidence" value="ECO:0007669"/>
    <property type="project" value="InterPro"/>
</dbReference>
<keyword evidence="9" id="KW-1185">Reference proteome</keyword>
<dbReference type="GO" id="GO:0004497">
    <property type="term" value="F:monooxygenase activity"/>
    <property type="evidence" value="ECO:0007669"/>
    <property type="project" value="UniProtKB-KW"/>
</dbReference>
<dbReference type="InterPro" id="IPR017972">
    <property type="entry name" value="Cyt_P450_CS"/>
</dbReference>
<dbReference type="GO" id="GO:0005506">
    <property type="term" value="F:iron ion binding"/>
    <property type="evidence" value="ECO:0007669"/>
    <property type="project" value="InterPro"/>
</dbReference>
<evidence type="ECO:0000313" key="9">
    <source>
        <dbReference type="Proteomes" id="UP000664534"/>
    </source>
</evidence>
<evidence type="ECO:0000313" key="8">
    <source>
        <dbReference type="EMBL" id="CAF9936435.1"/>
    </source>
</evidence>
<name>A0A8H3G5Y5_9LECA</name>
<protein>
    <recommendedName>
        <fullName evidence="10">Cytochrome P450</fullName>
    </recommendedName>
</protein>
<evidence type="ECO:0000256" key="2">
    <source>
        <dbReference type="ARBA" id="ARBA00010617"/>
    </source>
</evidence>
<dbReference type="PANTHER" id="PTHR24287:SF17">
    <property type="entry name" value="P450, PUTATIVE (EUROFUNG)-RELATED"/>
    <property type="match status" value="1"/>
</dbReference>
<dbReference type="Gene3D" id="1.10.630.10">
    <property type="entry name" value="Cytochrome P450"/>
    <property type="match status" value="1"/>
</dbReference>
<keyword evidence="5 7" id="KW-0408">Iron</keyword>
<dbReference type="PANTHER" id="PTHR24287">
    <property type="entry name" value="P450, PUTATIVE (EUROFUNG)-RELATED"/>
    <property type="match status" value="1"/>
</dbReference>
<keyword evidence="6 7" id="KW-0503">Monooxygenase</keyword>
<dbReference type="InterPro" id="IPR001128">
    <property type="entry name" value="Cyt_P450"/>
</dbReference>
<evidence type="ECO:0000256" key="3">
    <source>
        <dbReference type="ARBA" id="ARBA00022723"/>
    </source>
</evidence>
<proteinExistence type="inferred from homology"/>
<dbReference type="EMBL" id="CAJPDT010000091">
    <property type="protein sequence ID" value="CAF9936435.1"/>
    <property type="molecule type" value="Genomic_DNA"/>
</dbReference>
<comment type="caution">
    <text evidence="8">The sequence shown here is derived from an EMBL/GenBank/DDBJ whole genome shotgun (WGS) entry which is preliminary data.</text>
</comment>
<accession>A0A8H3G5Y5</accession>
<comment type="cofactor">
    <cofactor evidence="1">
        <name>heme</name>
        <dbReference type="ChEBI" id="CHEBI:30413"/>
    </cofactor>
</comment>
<dbReference type="PROSITE" id="PS00086">
    <property type="entry name" value="CYTOCHROME_P450"/>
    <property type="match status" value="1"/>
</dbReference>
<organism evidence="8 9">
    <name type="scientific">Imshaugia aleurites</name>
    <dbReference type="NCBI Taxonomy" id="172621"/>
    <lineage>
        <taxon>Eukaryota</taxon>
        <taxon>Fungi</taxon>
        <taxon>Dikarya</taxon>
        <taxon>Ascomycota</taxon>
        <taxon>Pezizomycotina</taxon>
        <taxon>Lecanoromycetes</taxon>
        <taxon>OSLEUM clade</taxon>
        <taxon>Lecanoromycetidae</taxon>
        <taxon>Lecanorales</taxon>
        <taxon>Lecanorineae</taxon>
        <taxon>Parmeliaceae</taxon>
        <taxon>Imshaugia</taxon>
    </lineage>
</organism>
<dbReference type="Proteomes" id="UP000664534">
    <property type="component" value="Unassembled WGS sequence"/>
</dbReference>